<feature type="domain" description="Terminase ATPase subunit N-terminal" evidence="1">
    <location>
        <begin position="77"/>
        <end position="111"/>
    </location>
</feature>
<dbReference type="RefSeq" id="WP_063599439.1">
    <property type="nucleotide sequence ID" value="NZ_CABPSD010000026.1"/>
</dbReference>
<dbReference type="EMBL" id="CABPSD010000026">
    <property type="protein sequence ID" value="VVE51345.1"/>
    <property type="molecule type" value="Genomic_DNA"/>
</dbReference>
<proteinExistence type="predicted"/>
<evidence type="ECO:0000313" key="2">
    <source>
        <dbReference type="EMBL" id="VVE51345.1"/>
    </source>
</evidence>
<evidence type="ECO:0000313" key="3">
    <source>
        <dbReference type="Proteomes" id="UP000368474"/>
    </source>
</evidence>
<keyword evidence="3" id="KW-1185">Reference proteome</keyword>
<name>A0A5E4YSE5_9BURK</name>
<accession>A0A5E4YSE5</accession>
<dbReference type="AlphaFoldDB" id="A0A5E4YSE5"/>
<dbReference type="InterPro" id="IPR010332">
    <property type="entry name" value="ATPase_terminase-su_N"/>
</dbReference>
<sequence length="126" mass="14713">MTDQQLHVLCLQYGQWCRTRRYFAPPVPGSLLGQFQKARQWVGEEPDADLIQDMPYFNMAVHGLAEQEPEEAICFTLFYHHGFRPVKQLAACMGISRKTFYNRMNRYAERALKMSLVLKRAQLQSV</sequence>
<evidence type="ECO:0000259" key="1">
    <source>
        <dbReference type="Pfam" id="PF06056"/>
    </source>
</evidence>
<gene>
    <name evidence="2" type="ORF">PMO31116_04677</name>
</gene>
<dbReference type="Proteomes" id="UP000368474">
    <property type="component" value="Unassembled WGS sequence"/>
</dbReference>
<reference evidence="2 3" key="1">
    <citation type="submission" date="2019-08" db="EMBL/GenBank/DDBJ databases">
        <authorList>
            <person name="Peeters C."/>
        </authorList>
    </citation>
    <scope>NUCLEOTIDE SEQUENCE [LARGE SCALE GENOMIC DNA]</scope>
    <source>
        <strain evidence="2 3">LMG 31116</strain>
    </source>
</reference>
<organism evidence="2 3">
    <name type="scientific">Pandoraea morbifera</name>
    <dbReference type="NCBI Taxonomy" id="2508300"/>
    <lineage>
        <taxon>Bacteria</taxon>
        <taxon>Pseudomonadati</taxon>
        <taxon>Pseudomonadota</taxon>
        <taxon>Betaproteobacteria</taxon>
        <taxon>Burkholderiales</taxon>
        <taxon>Burkholderiaceae</taxon>
        <taxon>Pandoraea</taxon>
    </lineage>
</organism>
<protein>
    <recommendedName>
        <fullName evidence="1">Terminase ATPase subunit N-terminal domain-containing protein</fullName>
    </recommendedName>
</protein>
<dbReference type="Pfam" id="PF06056">
    <property type="entry name" value="Terminase_5"/>
    <property type="match status" value="1"/>
</dbReference>